<dbReference type="Gene3D" id="2.70.170.10">
    <property type="entry name" value="Neurotransmitter-gated ion-channel ligand-binding domain"/>
    <property type="match status" value="1"/>
</dbReference>
<organism evidence="8 9">
    <name type="scientific">Batillaria attramentaria</name>
    <dbReference type="NCBI Taxonomy" id="370345"/>
    <lineage>
        <taxon>Eukaryota</taxon>
        <taxon>Metazoa</taxon>
        <taxon>Spiralia</taxon>
        <taxon>Lophotrochozoa</taxon>
        <taxon>Mollusca</taxon>
        <taxon>Gastropoda</taxon>
        <taxon>Caenogastropoda</taxon>
        <taxon>Sorbeoconcha</taxon>
        <taxon>Cerithioidea</taxon>
        <taxon>Batillariidae</taxon>
        <taxon>Batillaria</taxon>
    </lineage>
</organism>
<feature type="domain" description="Neurotransmitter-gated ion-channel transmembrane" evidence="7">
    <location>
        <begin position="249"/>
        <end position="338"/>
    </location>
</feature>
<comment type="similarity">
    <text evidence="5">Belongs to the ligand-gated ion channel (TC 1.A.9) family.</text>
</comment>
<dbReference type="CDD" id="cd18989">
    <property type="entry name" value="LGIC_ECD_cation"/>
    <property type="match status" value="1"/>
</dbReference>
<dbReference type="Pfam" id="PF02932">
    <property type="entry name" value="Neur_chan_memb"/>
    <property type="match status" value="1"/>
</dbReference>
<keyword evidence="9" id="KW-1185">Reference proteome</keyword>
<dbReference type="PANTHER" id="PTHR18945">
    <property type="entry name" value="NEUROTRANSMITTER GATED ION CHANNEL"/>
    <property type="match status" value="1"/>
</dbReference>
<comment type="caution">
    <text evidence="8">The sequence shown here is derived from an EMBL/GenBank/DDBJ whole genome shotgun (WGS) entry which is preliminary data.</text>
</comment>
<reference evidence="8 9" key="1">
    <citation type="journal article" date="2023" name="Sci. Data">
        <title>Genome assembly of the Korean intertidal mud-creeper Batillaria attramentaria.</title>
        <authorList>
            <person name="Patra A.K."/>
            <person name="Ho P.T."/>
            <person name="Jun S."/>
            <person name="Lee S.J."/>
            <person name="Kim Y."/>
            <person name="Won Y.J."/>
        </authorList>
    </citation>
    <scope>NUCLEOTIDE SEQUENCE [LARGE SCALE GENOMIC DNA]</scope>
    <source>
        <strain evidence="8">Wonlab-2016</strain>
    </source>
</reference>
<keyword evidence="2 5" id="KW-0812">Transmembrane</keyword>
<dbReference type="InterPro" id="IPR018000">
    <property type="entry name" value="Neurotransmitter_ion_chnl_CS"/>
</dbReference>
<evidence type="ECO:0000313" key="9">
    <source>
        <dbReference type="Proteomes" id="UP001519460"/>
    </source>
</evidence>
<name>A0ABD0KTY0_9CAEN</name>
<dbReference type="PRINTS" id="PR00252">
    <property type="entry name" value="NRIONCHANNEL"/>
</dbReference>
<feature type="transmembrane region" description="Helical" evidence="5">
    <location>
        <begin position="243"/>
        <end position="265"/>
    </location>
</feature>
<dbReference type="InterPro" id="IPR036719">
    <property type="entry name" value="Neuro-gated_channel_TM_sf"/>
</dbReference>
<protein>
    <submittedName>
        <fullName evidence="8">Uncharacterized protein</fullName>
    </submittedName>
</protein>
<dbReference type="Proteomes" id="UP001519460">
    <property type="component" value="Unassembled WGS sequence"/>
</dbReference>
<evidence type="ECO:0000313" key="8">
    <source>
        <dbReference type="EMBL" id="KAK7490522.1"/>
    </source>
</evidence>
<dbReference type="InterPro" id="IPR036734">
    <property type="entry name" value="Neur_chan_lig-bd_sf"/>
</dbReference>
<feature type="transmembrane region" description="Helical" evidence="5">
    <location>
        <begin position="277"/>
        <end position="294"/>
    </location>
</feature>
<keyword evidence="4 5" id="KW-0472">Membrane</keyword>
<dbReference type="InterPro" id="IPR006202">
    <property type="entry name" value="Neur_chan_lig-bd"/>
</dbReference>
<gene>
    <name evidence="8" type="ORF">BaRGS_00018308</name>
</gene>
<feature type="chain" id="PRO_5044527024" evidence="5">
    <location>
        <begin position="26"/>
        <end position="491"/>
    </location>
</feature>
<evidence type="ECO:0000256" key="4">
    <source>
        <dbReference type="ARBA" id="ARBA00023136"/>
    </source>
</evidence>
<dbReference type="SUPFAM" id="SSF90112">
    <property type="entry name" value="Neurotransmitter-gated ion-channel transmembrane pore"/>
    <property type="match status" value="1"/>
</dbReference>
<feature type="transmembrane region" description="Helical" evidence="5">
    <location>
        <begin position="461"/>
        <end position="481"/>
    </location>
</feature>
<dbReference type="InterPro" id="IPR006029">
    <property type="entry name" value="Neurotrans-gated_channel_TM"/>
</dbReference>
<dbReference type="EMBL" id="JACVVK020000126">
    <property type="protein sequence ID" value="KAK7490522.1"/>
    <property type="molecule type" value="Genomic_DNA"/>
</dbReference>
<dbReference type="GO" id="GO:0034220">
    <property type="term" value="P:monoatomic ion transmembrane transport"/>
    <property type="evidence" value="ECO:0007669"/>
    <property type="project" value="UniProtKB-KW"/>
</dbReference>
<dbReference type="SUPFAM" id="SSF63712">
    <property type="entry name" value="Nicotinic receptor ligand binding domain-like"/>
    <property type="match status" value="1"/>
</dbReference>
<dbReference type="FunFam" id="2.70.170.10:FF:000028">
    <property type="entry name" value="AcetylCholine Receptor"/>
    <property type="match status" value="1"/>
</dbReference>
<dbReference type="InterPro" id="IPR038050">
    <property type="entry name" value="Neuro_actylchol_rec"/>
</dbReference>
<keyword evidence="3 5" id="KW-1133">Transmembrane helix</keyword>
<proteinExistence type="inferred from homology"/>
<feature type="transmembrane region" description="Helical" evidence="5">
    <location>
        <begin position="306"/>
        <end position="328"/>
    </location>
</feature>
<evidence type="ECO:0000259" key="7">
    <source>
        <dbReference type="Pfam" id="PF02932"/>
    </source>
</evidence>
<evidence type="ECO:0000259" key="6">
    <source>
        <dbReference type="Pfam" id="PF02931"/>
    </source>
</evidence>
<dbReference type="Pfam" id="PF02931">
    <property type="entry name" value="Neur_chan_LBD"/>
    <property type="match status" value="1"/>
</dbReference>
<keyword evidence="5" id="KW-0813">Transport</keyword>
<dbReference type="CDD" id="cd19051">
    <property type="entry name" value="LGIC_TM_cation"/>
    <property type="match status" value="1"/>
</dbReference>
<feature type="domain" description="Neurotransmitter-gated ion-channel ligand-binding" evidence="6">
    <location>
        <begin position="36"/>
        <end position="240"/>
    </location>
</feature>
<dbReference type="Gene3D" id="1.20.58.390">
    <property type="entry name" value="Neurotransmitter-gated ion-channel transmembrane domain"/>
    <property type="match status" value="1"/>
</dbReference>
<comment type="subcellular location">
    <subcellularLocation>
        <location evidence="1">Membrane</location>
        <topology evidence="1">Multi-pass membrane protein</topology>
    </subcellularLocation>
</comment>
<dbReference type="AlphaFoldDB" id="A0ABD0KTY0"/>
<evidence type="ECO:0000256" key="5">
    <source>
        <dbReference type="RuleBase" id="RU000687"/>
    </source>
</evidence>
<evidence type="ECO:0000256" key="2">
    <source>
        <dbReference type="ARBA" id="ARBA00022692"/>
    </source>
</evidence>
<sequence length="491" mass="55564">MQSCVSKIVLAVAVMTIATQLVVHGEVYSNSSAFYKLQSTLFKGYSPNIRPVRRAADATEVNLHLHVKRIVDVDVKAQKLSQVVYMDILWKDEFITWDPKKFGNVQNFLVRQKDIWTPDLMFGPHISGQPLRMGHDNMLLMVWYDGRVSWTPDLTIDTACTMDITNYPFDEQRCTWQLYPWMSDKEHVKLTVRNLSDIFDMLISENVEWKLTDVRGQTCDFKNEYFEFSCVKFTYVLKRRATFLVLTVVIPTVMLAVISTLVFVLPVDSGEKISLSVAPVLAFVLMLSIMMNVLPQSSLQTSVFVVYLVFLVVCSTLSISLTVAVLSLRRRPDCLPLPKFAITFVRLVSGYGCRCICFSKCSAARRSQSALPREMGAPPAVYISDEMDGTDTYIFRPYTSNCTSDAVGDRRRSRCSSEIIPATTDLETKVSRISINAAFKCCWRHDAAVVWCDVAKACDYVLFRVFAFVIALATVACFTLMDNGVWSLKSD</sequence>
<dbReference type="PROSITE" id="PS00236">
    <property type="entry name" value="NEUROTR_ION_CHANNEL"/>
    <property type="match status" value="1"/>
</dbReference>
<evidence type="ECO:0000256" key="3">
    <source>
        <dbReference type="ARBA" id="ARBA00022989"/>
    </source>
</evidence>
<dbReference type="InterPro" id="IPR006201">
    <property type="entry name" value="Neur_channel"/>
</dbReference>
<feature type="signal peptide" evidence="5">
    <location>
        <begin position="1"/>
        <end position="25"/>
    </location>
</feature>
<keyword evidence="5" id="KW-0406">Ion transport</keyword>
<accession>A0ABD0KTY0</accession>
<evidence type="ECO:0000256" key="1">
    <source>
        <dbReference type="ARBA" id="ARBA00004141"/>
    </source>
</evidence>
<dbReference type="GO" id="GO:0016020">
    <property type="term" value="C:membrane"/>
    <property type="evidence" value="ECO:0007669"/>
    <property type="project" value="UniProtKB-SubCell"/>
</dbReference>
<keyword evidence="5" id="KW-0407">Ion channel</keyword>
<keyword evidence="5" id="KW-0732">Signal</keyword>